<evidence type="ECO:0000313" key="8">
    <source>
        <dbReference type="EMBL" id="OYO20762.1"/>
    </source>
</evidence>
<dbReference type="PANTHER" id="PTHR11409:SF43">
    <property type="entry name" value="ADENOSINE DEAMINASE"/>
    <property type="match status" value="1"/>
</dbReference>
<dbReference type="OrthoDB" id="9779574at2"/>
<dbReference type="AlphaFoldDB" id="A0A255GZJ1"/>
<evidence type="ECO:0000256" key="6">
    <source>
        <dbReference type="ARBA" id="ARBA00022833"/>
    </source>
</evidence>
<feature type="domain" description="Adenosine deaminase" evidence="7">
    <location>
        <begin position="20"/>
        <end position="352"/>
    </location>
</feature>
<dbReference type="GO" id="GO:0043103">
    <property type="term" value="P:hypoxanthine salvage"/>
    <property type="evidence" value="ECO:0007669"/>
    <property type="project" value="TreeGrafter"/>
</dbReference>
<evidence type="ECO:0000313" key="9">
    <source>
        <dbReference type="Proteomes" id="UP000216311"/>
    </source>
</evidence>
<dbReference type="InterPro" id="IPR006330">
    <property type="entry name" value="Ado/ade_deaminase"/>
</dbReference>
<evidence type="ECO:0000259" key="7">
    <source>
        <dbReference type="Pfam" id="PF00962"/>
    </source>
</evidence>
<dbReference type="GO" id="GO:0004000">
    <property type="term" value="F:adenosine deaminase activity"/>
    <property type="evidence" value="ECO:0007669"/>
    <property type="project" value="TreeGrafter"/>
</dbReference>
<comment type="similarity">
    <text evidence="2">Belongs to the metallo-dependent hydrolases superfamily. Adenosine and AMP deaminases family.</text>
</comment>
<dbReference type="PANTHER" id="PTHR11409">
    <property type="entry name" value="ADENOSINE DEAMINASE"/>
    <property type="match status" value="1"/>
</dbReference>
<dbReference type="InterPro" id="IPR001365">
    <property type="entry name" value="A_deaminase_dom"/>
</dbReference>
<dbReference type="Proteomes" id="UP000216311">
    <property type="component" value="Unassembled WGS sequence"/>
</dbReference>
<evidence type="ECO:0000256" key="4">
    <source>
        <dbReference type="ARBA" id="ARBA00022723"/>
    </source>
</evidence>
<keyword evidence="4" id="KW-0479">Metal-binding</keyword>
<dbReference type="NCBIfam" id="TIGR01430">
    <property type="entry name" value="aden_deam"/>
    <property type="match status" value="1"/>
</dbReference>
<evidence type="ECO:0000256" key="2">
    <source>
        <dbReference type="ARBA" id="ARBA00006676"/>
    </source>
</evidence>
<dbReference type="NCBIfam" id="NF006847">
    <property type="entry name" value="PRK09358.1-2"/>
    <property type="match status" value="1"/>
</dbReference>
<dbReference type="Pfam" id="PF00962">
    <property type="entry name" value="A_deaminase"/>
    <property type="match status" value="1"/>
</dbReference>
<dbReference type="GO" id="GO:0006154">
    <property type="term" value="P:adenosine catabolic process"/>
    <property type="evidence" value="ECO:0007669"/>
    <property type="project" value="TreeGrafter"/>
</dbReference>
<dbReference type="EMBL" id="NMVQ01000023">
    <property type="protein sequence ID" value="OYO20762.1"/>
    <property type="molecule type" value="Genomic_DNA"/>
</dbReference>
<keyword evidence="9" id="KW-1185">Reference proteome</keyword>
<keyword evidence="5" id="KW-0378">Hydrolase</keyword>
<dbReference type="GO" id="GO:0046103">
    <property type="term" value="P:inosine biosynthetic process"/>
    <property type="evidence" value="ECO:0007669"/>
    <property type="project" value="TreeGrafter"/>
</dbReference>
<reference evidence="8 9" key="1">
    <citation type="submission" date="2017-07" db="EMBL/GenBank/DDBJ databases">
        <title>Draft whole genome sequences of clinical Proprionibacteriaceae strains.</title>
        <authorList>
            <person name="Bernier A.-M."/>
            <person name="Bernard K."/>
            <person name="Domingo M.-C."/>
        </authorList>
    </citation>
    <scope>NUCLEOTIDE SEQUENCE [LARGE SCALE GENOMIC DNA]</scope>
    <source>
        <strain evidence="8 9">NML 130396</strain>
    </source>
</reference>
<evidence type="ECO:0000256" key="1">
    <source>
        <dbReference type="ARBA" id="ARBA00001947"/>
    </source>
</evidence>
<accession>A0A255GZJ1</accession>
<protein>
    <recommendedName>
        <fullName evidence="3">adenosine deaminase</fullName>
        <ecNumber evidence="3">3.5.4.4</ecNumber>
    </recommendedName>
</protein>
<evidence type="ECO:0000256" key="5">
    <source>
        <dbReference type="ARBA" id="ARBA00022801"/>
    </source>
</evidence>
<dbReference type="Gene3D" id="3.20.20.140">
    <property type="entry name" value="Metal-dependent hydrolases"/>
    <property type="match status" value="1"/>
</dbReference>
<name>A0A255GZJ1_9ACTN</name>
<dbReference type="GO" id="GO:0005829">
    <property type="term" value="C:cytosol"/>
    <property type="evidence" value="ECO:0007669"/>
    <property type="project" value="TreeGrafter"/>
</dbReference>
<keyword evidence="6" id="KW-0862">Zinc</keyword>
<dbReference type="InterPro" id="IPR032466">
    <property type="entry name" value="Metal_Hydrolase"/>
</dbReference>
<comment type="cofactor">
    <cofactor evidence="1">
        <name>Zn(2+)</name>
        <dbReference type="ChEBI" id="CHEBI:29105"/>
    </cofactor>
</comment>
<dbReference type="SUPFAM" id="SSF51556">
    <property type="entry name" value="Metallo-dependent hydrolases"/>
    <property type="match status" value="1"/>
</dbReference>
<organism evidence="8 9">
    <name type="scientific">Enemella dayhoffiae</name>
    <dbReference type="NCBI Taxonomy" id="2016507"/>
    <lineage>
        <taxon>Bacteria</taxon>
        <taxon>Bacillati</taxon>
        <taxon>Actinomycetota</taxon>
        <taxon>Actinomycetes</taxon>
        <taxon>Propionibacteriales</taxon>
        <taxon>Propionibacteriaceae</taxon>
        <taxon>Enemella</taxon>
    </lineage>
</organism>
<sequence length="362" mass="39235">MADEDTPTEVLDLETIRALPKVALHDHLDGGVRPQTMLDIAAEVGHQLPAGDADSLATWFFEAADSGSLVRYLETFDHTIAVMQRAEDLRRIAREFVLDQAADSVVYAEARWAPEQHTRAGLSMAEAIRAVGEGLREGVRTAADQEQYITVRQLVTGMRHTDTSRDVAELGLDHAGDLVAGFDIAGPEDGFPPSNHAAAFSLLRENLGRFTIHAGEAAGVDSIRDALVQGGQRLGHGVRLIEDIDDSGDLPSLGPVAAYVLDRQIPLEVCPTSNLQTGIAQTYAEHPVGTLVELGFNVTISCDNRLMSRTTLSNELHQLVQAFGFDRVQLARFARNSIRAAFLPHTVAEQIFAEQIVPGYAG</sequence>
<gene>
    <name evidence="8" type="ORF">CGZ93_11000</name>
</gene>
<proteinExistence type="inferred from homology"/>
<comment type="caution">
    <text evidence="8">The sequence shown here is derived from an EMBL/GenBank/DDBJ whole genome shotgun (WGS) entry which is preliminary data.</text>
</comment>
<evidence type="ECO:0000256" key="3">
    <source>
        <dbReference type="ARBA" id="ARBA00012784"/>
    </source>
</evidence>
<dbReference type="EC" id="3.5.4.4" evidence="3"/>
<dbReference type="GO" id="GO:0046872">
    <property type="term" value="F:metal ion binding"/>
    <property type="evidence" value="ECO:0007669"/>
    <property type="project" value="UniProtKB-KW"/>
</dbReference>